<evidence type="ECO:0000256" key="4">
    <source>
        <dbReference type="ARBA" id="ARBA00023242"/>
    </source>
</evidence>
<feature type="domain" description="MMS19 C-terminal" evidence="6">
    <location>
        <begin position="732"/>
        <end position="1133"/>
    </location>
</feature>
<evidence type="ECO:0000256" key="3">
    <source>
        <dbReference type="ARBA" id="ARBA00022737"/>
    </source>
</evidence>
<dbReference type="InterPro" id="IPR029240">
    <property type="entry name" value="MMS19_N"/>
</dbReference>
<dbReference type="GO" id="GO:0006281">
    <property type="term" value="P:DNA repair"/>
    <property type="evidence" value="ECO:0007669"/>
    <property type="project" value="UniProtKB-UniRule"/>
</dbReference>
<evidence type="ECO:0000259" key="7">
    <source>
        <dbReference type="Pfam" id="PF14500"/>
    </source>
</evidence>
<name>W9R6M4_9ROSA</name>
<keyword evidence="5" id="KW-0227">DNA damage</keyword>
<dbReference type="InterPro" id="IPR016024">
    <property type="entry name" value="ARM-type_fold"/>
</dbReference>
<dbReference type="Gene3D" id="1.25.10.10">
    <property type="entry name" value="Leucine-rich Repeat Variant"/>
    <property type="match status" value="1"/>
</dbReference>
<evidence type="ECO:0000313" key="9">
    <source>
        <dbReference type="Proteomes" id="UP000030645"/>
    </source>
</evidence>
<sequence>MAEPSVLTRHIESYVDTTRSLNEQAASLDSIISLVKNGLVTIEKLVREMDMYLTTTDHVIRARGILLLAELLTNLSLKPLDNVTIHSLIDFFADRLVDWRTLRGALVGCLALLRRKSDAGMVPATDAKAVALSYVKNLQVQSLGQHDRKLCFELLECLLVTYPNEVASLLCFELLECLLVTYPNEVASLLCFELLECLLVTYPNEVASLGEDIIYSVCESVDGEKDPHCLMLVFHIIPALVGLFPNPSGSLASFPRDLFEVLGCYFPIHFTHHKVEDVDVKRDDLSRALMIAFSSTPLLEPFVIPLLLEKLSSSLSSAKIDSLKYLSYCSIKYGADRMARHAGILWSSIKNAISTSLKEPTESFYSESIDGLGFQENEVVSEALVLLETVVMQNNNLLLSMIVDDEDISTVFNTMTSYGRYKDIPLQGKQRLHVVGRILYITTKTSIASCNRVLETFFRPLVDILQLSIRSSSRDWFLNFGALYLCMELLAACRDLVIYSRELASNSIPAHETFCCILQSFCVSLIDALCSILETTANEGADDVDIYLRVRSLQILATFPEDLLAISDNVFKNILTTLMSIIFKDFNQKFLWKLALKALVHIGSFVSRYESEKAQSYNSIVVEKMVSWVSVDNCTLPFPLKLEAVSEIGASGRNHMLNIVQGLEGAIFSYVSDFYVHGNVSSAEVAIQLLQFYSEKVIPWIHETEGLEEILLRFATNIWDHVESWISCNVEVQEKGLLDAIMMAMKLTVGSCSEEIQYIILQKAYTVLSSNTSLLLKKSSLTSIPVQLEESQLIQHVDNISHRDELVLSLFASVIIAVRPRTEIPNMKEILYLFLTTLLRGHVPSAQALGSMINKFDTKAKSTEISRESTLEDAMDIIFKTKSWFFRDNEVLQRNGNGMGLKDLCLGLMNNIQLQVHAIVGLAWIGKGLLLRGHEKVKDVIMTLLECLMPDSSTRAAKLKQDSFENILEQDFHPSVRRSAADAFHILMSDSGVCLNKIFHAIIRPLYKQHLFSVVMPLLQSLLKNFDPSFSRSMLYRASVHIIADAPLIVVVSEAKKLISLLLEGLSILSEDILDKDQLYSLLLVLSAILTDKKGEEAVIENAHSVINCLIGLIAYPHMMLVRETTIQCLVAMSKLPHTRIYPMRTKVLQAMSKALDDPKRAVRQEAVRCQQAWSVLWGVNCMSIDYRRAFIFTRMIELPAEYTRFISCL</sequence>
<dbReference type="Pfam" id="PF12460">
    <property type="entry name" value="MMS19_C"/>
    <property type="match status" value="1"/>
</dbReference>
<accession>W9R6M4</accession>
<comment type="subcellular location">
    <subcellularLocation>
        <location evidence="1 5">Nucleus</location>
    </subcellularLocation>
</comment>
<feature type="domain" description="MMS19 N-terminal" evidence="7">
    <location>
        <begin position="46"/>
        <end position="169"/>
    </location>
</feature>
<dbReference type="STRING" id="981085.W9R6M4"/>
<reference evidence="9" key="1">
    <citation type="submission" date="2013-01" db="EMBL/GenBank/DDBJ databases">
        <title>Draft Genome Sequence of a Mulberry Tree, Morus notabilis C.K. Schneid.</title>
        <authorList>
            <person name="He N."/>
            <person name="Zhao S."/>
        </authorList>
    </citation>
    <scope>NUCLEOTIDE SEQUENCE</scope>
</reference>
<dbReference type="InterPro" id="IPR011989">
    <property type="entry name" value="ARM-like"/>
</dbReference>
<dbReference type="GO" id="GO:0016226">
    <property type="term" value="P:iron-sulfur cluster assembly"/>
    <property type="evidence" value="ECO:0007669"/>
    <property type="project" value="UniProtKB-UniRule"/>
</dbReference>
<dbReference type="Pfam" id="PF14500">
    <property type="entry name" value="MMS19_N"/>
    <property type="match status" value="2"/>
</dbReference>
<protein>
    <recommendedName>
        <fullName evidence="5">MMS19 nucleotide excision repair protein</fullName>
    </recommendedName>
</protein>
<keyword evidence="3" id="KW-0677">Repeat</keyword>
<gene>
    <name evidence="8" type="ORF">L484_026279</name>
</gene>
<feature type="domain" description="MMS19 N-terminal" evidence="7">
    <location>
        <begin position="190"/>
        <end position="353"/>
    </location>
</feature>
<dbReference type="GO" id="GO:0051604">
    <property type="term" value="P:protein maturation"/>
    <property type="evidence" value="ECO:0007669"/>
    <property type="project" value="UniProtKB-UniRule"/>
</dbReference>
<keyword evidence="5" id="KW-0234">DNA repair</keyword>
<keyword evidence="4 5" id="KW-0539">Nucleus</keyword>
<evidence type="ECO:0000259" key="6">
    <source>
        <dbReference type="Pfam" id="PF12460"/>
    </source>
</evidence>
<dbReference type="PANTHER" id="PTHR12891:SF0">
    <property type="entry name" value="MMS19 NUCLEOTIDE EXCISION REPAIR PROTEIN HOMOLOG"/>
    <property type="match status" value="1"/>
</dbReference>
<dbReference type="PANTHER" id="PTHR12891">
    <property type="entry name" value="DNA REPAIR/TRANSCRIPTION PROTEIN MET18/MMS19"/>
    <property type="match status" value="1"/>
</dbReference>
<proteinExistence type="inferred from homology"/>
<dbReference type="AlphaFoldDB" id="W9R6M4"/>
<dbReference type="GO" id="GO:0005634">
    <property type="term" value="C:nucleus"/>
    <property type="evidence" value="ECO:0007669"/>
    <property type="project" value="UniProtKB-SubCell"/>
</dbReference>
<organism evidence="8 9">
    <name type="scientific">Morus notabilis</name>
    <dbReference type="NCBI Taxonomy" id="981085"/>
    <lineage>
        <taxon>Eukaryota</taxon>
        <taxon>Viridiplantae</taxon>
        <taxon>Streptophyta</taxon>
        <taxon>Embryophyta</taxon>
        <taxon>Tracheophyta</taxon>
        <taxon>Spermatophyta</taxon>
        <taxon>Magnoliopsida</taxon>
        <taxon>eudicotyledons</taxon>
        <taxon>Gunneridae</taxon>
        <taxon>Pentapetalae</taxon>
        <taxon>rosids</taxon>
        <taxon>fabids</taxon>
        <taxon>Rosales</taxon>
        <taxon>Moraceae</taxon>
        <taxon>Moreae</taxon>
        <taxon>Morus</taxon>
    </lineage>
</organism>
<evidence type="ECO:0000256" key="1">
    <source>
        <dbReference type="ARBA" id="ARBA00004123"/>
    </source>
</evidence>
<dbReference type="Proteomes" id="UP000030645">
    <property type="component" value="Unassembled WGS sequence"/>
</dbReference>
<evidence type="ECO:0000256" key="5">
    <source>
        <dbReference type="RuleBase" id="RU367072"/>
    </source>
</evidence>
<dbReference type="SUPFAM" id="SSF48371">
    <property type="entry name" value="ARM repeat"/>
    <property type="match status" value="2"/>
</dbReference>
<dbReference type="GO" id="GO:0097361">
    <property type="term" value="C:cytosolic [4Fe-4S] assembly targeting complex"/>
    <property type="evidence" value="ECO:0007669"/>
    <property type="project" value="UniProtKB-UniRule"/>
</dbReference>
<comment type="similarity">
    <text evidence="2 5">Belongs to the MET18/MMS19 family.</text>
</comment>
<dbReference type="eggNOG" id="KOG1967">
    <property type="taxonomic scope" value="Eukaryota"/>
</dbReference>
<dbReference type="EMBL" id="KE344648">
    <property type="protein sequence ID" value="EXB74582.1"/>
    <property type="molecule type" value="Genomic_DNA"/>
</dbReference>
<dbReference type="InterPro" id="IPR024687">
    <property type="entry name" value="MMS19_C"/>
</dbReference>
<keyword evidence="9" id="KW-1185">Reference proteome</keyword>
<dbReference type="InterPro" id="IPR039920">
    <property type="entry name" value="MMS19"/>
</dbReference>
<evidence type="ECO:0000313" key="8">
    <source>
        <dbReference type="EMBL" id="EXB74582.1"/>
    </source>
</evidence>
<comment type="function">
    <text evidence="5">Key component of the cytosolic iron-sulfur protein assembly (CIA) complex, a multiprotein complex that mediates the incorporation of iron-sulfur cluster into apoproteins specifically involved in DNA metabolism and genomic integrity. In the CIA complex, MMS19 acts as an adapter between early-acting CIA components and a subset of cellular target iron-sulfur proteins.</text>
</comment>
<evidence type="ECO:0000256" key="2">
    <source>
        <dbReference type="ARBA" id="ARBA00009340"/>
    </source>
</evidence>